<protein>
    <submittedName>
        <fullName evidence="1">Uncharacterized protein</fullName>
    </submittedName>
</protein>
<gene>
    <name evidence="1" type="ORF">PAHAL_1G458400</name>
</gene>
<evidence type="ECO:0000313" key="1">
    <source>
        <dbReference type="EMBL" id="PVH67239.1"/>
    </source>
</evidence>
<dbReference type="AlphaFoldDB" id="A0A2T8KYN9"/>
<dbReference type="Proteomes" id="UP000243499">
    <property type="component" value="Chromosome 1"/>
</dbReference>
<proteinExistence type="predicted"/>
<dbReference type="EMBL" id="CM008046">
    <property type="protein sequence ID" value="PVH67239.1"/>
    <property type="molecule type" value="Genomic_DNA"/>
</dbReference>
<dbReference type="Gramene" id="PVH67239">
    <property type="protein sequence ID" value="PVH67239"/>
    <property type="gene ID" value="PAHAL_1G458400"/>
</dbReference>
<organism evidence="1">
    <name type="scientific">Panicum hallii</name>
    <dbReference type="NCBI Taxonomy" id="206008"/>
    <lineage>
        <taxon>Eukaryota</taxon>
        <taxon>Viridiplantae</taxon>
        <taxon>Streptophyta</taxon>
        <taxon>Embryophyta</taxon>
        <taxon>Tracheophyta</taxon>
        <taxon>Spermatophyta</taxon>
        <taxon>Magnoliopsida</taxon>
        <taxon>Liliopsida</taxon>
        <taxon>Poales</taxon>
        <taxon>Poaceae</taxon>
        <taxon>PACMAD clade</taxon>
        <taxon>Panicoideae</taxon>
        <taxon>Panicodae</taxon>
        <taxon>Paniceae</taxon>
        <taxon>Panicinae</taxon>
        <taxon>Panicum</taxon>
        <taxon>Panicum sect. Panicum</taxon>
    </lineage>
</organism>
<accession>A0A2T8KYN9</accession>
<name>A0A2T8KYN9_9POAL</name>
<reference evidence="1" key="1">
    <citation type="submission" date="2018-04" db="EMBL/GenBank/DDBJ databases">
        <title>WGS assembly of Panicum hallii.</title>
        <authorList>
            <person name="Lovell J."/>
            <person name="Jenkins J."/>
            <person name="Lowry D."/>
            <person name="Mamidi S."/>
            <person name="Sreedasyam A."/>
            <person name="Weng X."/>
            <person name="Barry K."/>
            <person name="Bonette J."/>
            <person name="Campitelli B."/>
            <person name="Daum C."/>
            <person name="Gordon S."/>
            <person name="Gould B."/>
            <person name="Lipzen A."/>
            <person name="Macqueen A."/>
            <person name="Palacio-Mejia J."/>
            <person name="Plott C."/>
            <person name="Shakirov E."/>
            <person name="Shu S."/>
            <person name="Yoshinaga Y."/>
            <person name="Zane M."/>
            <person name="Rokhsar D."/>
            <person name="Grimwood J."/>
            <person name="Schmutz J."/>
            <person name="Juenger T."/>
        </authorList>
    </citation>
    <scope>NUCLEOTIDE SEQUENCE [LARGE SCALE GENOMIC DNA]</scope>
    <source>
        <strain evidence="1">FIL2</strain>
    </source>
</reference>
<sequence>MEGVIGSGRRADCIGVNLSGRKAGRQAVYLPRYYCSSGSDYSPTTTYLLLTCIIITPYKYYSIACL</sequence>